<organism evidence="4 5">
    <name type="scientific">Campylobacter californiensis</name>
    <dbReference type="NCBI Taxonomy" id="1032243"/>
    <lineage>
        <taxon>Bacteria</taxon>
        <taxon>Pseudomonadati</taxon>
        <taxon>Campylobacterota</taxon>
        <taxon>Epsilonproteobacteria</taxon>
        <taxon>Campylobacterales</taxon>
        <taxon>Campylobacteraceae</taxon>
        <taxon>Campylobacter</taxon>
    </lineage>
</organism>
<evidence type="ECO:0000313" key="6">
    <source>
        <dbReference type="Proteomes" id="UP001318760"/>
    </source>
</evidence>
<evidence type="ECO:0000313" key="5">
    <source>
        <dbReference type="Proteomes" id="UP000650616"/>
    </source>
</evidence>
<feature type="binding site" evidence="2">
    <location>
        <begin position="13"/>
        <end position="16"/>
    </location>
    <ligand>
        <name>substrate</name>
    </ligand>
</feature>
<dbReference type="NCBIfam" id="TIGR00055">
    <property type="entry name" value="uppS"/>
    <property type="match status" value="1"/>
</dbReference>
<feature type="binding site" evidence="2">
    <location>
        <position position="190"/>
    </location>
    <ligand>
        <name>Mg(2+)</name>
        <dbReference type="ChEBI" id="CHEBI:18420"/>
    </ligand>
</feature>
<dbReference type="HAMAP" id="MF_01139">
    <property type="entry name" value="ISPT"/>
    <property type="match status" value="1"/>
</dbReference>
<comment type="function">
    <text evidence="2">Catalyzes the condensation of isopentenyl diphosphate (IPP) with allylic pyrophosphates generating different type of terpenoids.</text>
</comment>
<feature type="binding site" evidence="2">
    <location>
        <position position="12"/>
    </location>
    <ligand>
        <name>Mg(2+)</name>
        <dbReference type="ChEBI" id="CHEBI:18420"/>
    </ligand>
</feature>
<dbReference type="PANTHER" id="PTHR10291">
    <property type="entry name" value="DEHYDRODOLICHYL DIPHOSPHATE SYNTHASE FAMILY MEMBER"/>
    <property type="match status" value="1"/>
</dbReference>
<proteinExistence type="inferred from homology"/>
<dbReference type="EC" id="2.5.1.-" evidence="2"/>
<feature type="binding site" evidence="2">
    <location>
        <position position="63"/>
    </location>
    <ligand>
        <name>substrate</name>
    </ligand>
</feature>
<gene>
    <name evidence="4" type="primary">uppS</name>
    <name evidence="3" type="ORF">CCAL12919_08460</name>
    <name evidence="4" type="ORF">CCAL9337_08815</name>
</gene>
<dbReference type="SUPFAM" id="SSF64005">
    <property type="entry name" value="Undecaprenyl diphosphate synthase"/>
    <property type="match status" value="1"/>
</dbReference>
<evidence type="ECO:0000313" key="3">
    <source>
        <dbReference type="EMBL" id="MBE2987144.1"/>
    </source>
</evidence>
<keyword evidence="5" id="KW-1185">Reference proteome</keyword>
<dbReference type="GO" id="GO:0000287">
    <property type="term" value="F:magnesium ion binding"/>
    <property type="evidence" value="ECO:0007669"/>
    <property type="project" value="UniProtKB-UniRule"/>
</dbReference>
<dbReference type="EMBL" id="JADBHS010000019">
    <property type="protein sequence ID" value="MBE2987144.1"/>
    <property type="molecule type" value="Genomic_DNA"/>
</dbReference>
<feature type="binding site" evidence="2">
    <location>
        <position position="17"/>
    </location>
    <ligand>
        <name>substrate</name>
    </ligand>
</feature>
<name>A0AAW3ZXS7_9BACT</name>
<comment type="similarity">
    <text evidence="2">Belongs to the UPP synthase family.</text>
</comment>
<reference evidence="3 6" key="2">
    <citation type="submission" date="2020-10" db="EMBL/GenBank/DDBJ databases">
        <title>Campylobacter californiensis sp. nov. isolated from cattle and feral swine in California.</title>
        <authorList>
            <person name="Miller W.G."/>
        </authorList>
    </citation>
    <scope>NUCLEOTIDE SEQUENCE [LARGE SCALE GENOMIC DNA]</scope>
    <source>
        <strain evidence="3 6">RM12919</strain>
    </source>
</reference>
<comment type="caution">
    <text evidence="4">The sequence shown here is derived from an EMBL/GenBank/DDBJ whole genome shotgun (WGS) entry which is preliminary data.</text>
</comment>
<dbReference type="InterPro" id="IPR036424">
    <property type="entry name" value="UPP_synth-like_sf"/>
</dbReference>
<protein>
    <recommendedName>
        <fullName evidence="2">Isoprenyl transferase</fullName>
        <ecNumber evidence="2">2.5.1.-</ecNumber>
    </recommendedName>
</protein>
<feature type="binding site" evidence="2">
    <location>
        <begin position="57"/>
        <end position="59"/>
    </location>
    <ligand>
        <name>substrate</name>
    </ligand>
</feature>
<dbReference type="Pfam" id="PF01255">
    <property type="entry name" value="Prenyltransf"/>
    <property type="match status" value="1"/>
</dbReference>
<feature type="active site" evidence="2">
    <location>
        <position position="12"/>
    </location>
</feature>
<dbReference type="Proteomes" id="UP000650616">
    <property type="component" value="Unassembled WGS sequence"/>
</dbReference>
<dbReference type="Proteomes" id="UP001318760">
    <property type="component" value="Unassembled WGS sequence"/>
</dbReference>
<dbReference type="RefSeq" id="WP_170017185.1">
    <property type="nucleotide sequence ID" value="NZ_CP012545.1"/>
</dbReference>
<dbReference type="Gene3D" id="3.40.1180.10">
    <property type="entry name" value="Decaprenyl diphosphate synthase-like"/>
    <property type="match status" value="1"/>
</dbReference>
<evidence type="ECO:0000313" key="4">
    <source>
        <dbReference type="EMBL" id="MBE3608819.1"/>
    </source>
</evidence>
<keyword evidence="1 2" id="KW-0808">Transferase</keyword>
<feature type="binding site" evidence="2">
    <location>
        <position position="171"/>
    </location>
    <ligand>
        <name>substrate</name>
    </ligand>
</feature>
<sequence>MNNLNHLAIIMDGNGRWAKKRNFLRQKGHEVGANVVEQICEFCTDQDIKILSLYAFSTENWKRPKREVEFLMDLLKKFLISKRENFIKNGIKFTTIGDISVFSNELKDEINLLKSLTHDNTKLKLNLAINYGAKDEILRAFKRVSELKLELNEQNLQNCLDESECIDLLVRTGGEQRLSNFMLWQASYAELAFSDTLWPDFTKDELAKIVENFKYKNRRFGGL</sequence>
<dbReference type="PROSITE" id="PS01066">
    <property type="entry name" value="UPP_SYNTHASE"/>
    <property type="match status" value="1"/>
</dbReference>
<feature type="binding site" evidence="2">
    <location>
        <position position="29"/>
    </location>
    <ligand>
        <name>substrate</name>
    </ligand>
</feature>
<keyword evidence="2" id="KW-0460">Magnesium</keyword>
<accession>A0AAW3ZXS7</accession>
<dbReference type="AlphaFoldDB" id="A0AAW3ZXS7"/>
<evidence type="ECO:0000256" key="1">
    <source>
        <dbReference type="ARBA" id="ARBA00022679"/>
    </source>
</evidence>
<dbReference type="GO" id="GO:0016094">
    <property type="term" value="P:polyprenol biosynthetic process"/>
    <property type="evidence" value="ECO:0007669"/>
    <property type="project" value="TreeGrafter"/>
</dbReference>
<feature type="active site" description="Proton acceptor" evidence="2">
    <location>
        <position position="60"/>
    </location>
</feature>
<keyword evidence="2" id="KW-0479">Metal-binding</keyword>
<dbReference type="CDD" id="cd00475">
    <property type="entry name" value="Cis_IPPS"/>
    <property type="match status" value="1"/>
</dbReference>
<evidence type="ECO:0000256" key="2">
    <source>
        <dbReference type="HAMAP-Rule" id="MF_01139"/>
    </source>
</evidence>
<dbReference type="InterPro" id="IPR018520">
    <property type="entry name" value="UPP_synth-like_CS"/>
</dbReference>
<dbReference type="EMBL" id="LIWG01000015">
    <property type="protein sequence ID" value="MBE3608819.1"/>
    <property type="molecule type" value="Genomic_DNA"/>
</dbReference>
<feature type="binding site" evidence="2">
    <location>
        <begin position="177"/>
        <end position="179"/>
    </location>
    <ligand>
        <name>substrate</name>
    </ligand>
</feature>
<dbReference type="PANTHER" id="PTHR10291:SF0">
    <property type="entry name" value="DEHYDRODOLICHYL DIPHOSPHATE SYNTHASE 2"/>
    <property type="match status" value="1"/>
</dbReference>
<feature type="binding site" evidence="2">
    <location>
        <position position="61"/>
    </location>
    <ligand>
        <name>substrate</name>
    </ligand>
</feature>
<reference evidence="4 5" key="1">
    <citation type="submission" date="2015-08" db="EMBL/GenBank/DDBJ databases">
        <title>Comparative genomics of the Campylobacter concisus group.</title>
        <authorList>
            <person name="Yee E."/>
            <person name="Chapman M.H."/>
            <person name="Huynh S."/>
            <person name="Bono J.L."/>
            <person name="On S.L."/>
            <person name="St Leger J."/>
            <person name="Foster G."/>
            <person name="Parker C.T."/>
            <person name="Miller W.G."/>
        </authorList>
    </citation>
    <scope>NUCLEOTIDE SEQUENCE [LARGE SCALE GENOMIC DNA]</scope>
    <source>
        <strain evidence="4 5">RM9337</strain>
    </source>
</reference>
<comment type="subunit">
    <text evidence="2">Homodimer.</text>
</comment>
<feature type="binding site" evidence="2">
    <location>
        <position position="25"/>
    </location>
    <ligand>
        <name>substrate</name>
    </ligand>
</feature>
<dbReference type="InterPro" id="IPR001441">
    <property type="entry name" value="UPP_synth-like"/>
</dbReference>
<dbReference type="GO" id="GO:0045547">
    <property type="term" value="F:ditrans,polycis-polyprenyl diphosphate synthase [(2E,6E)-farnesyl diphosphate specific] activity"/>
    <property type="evidence" value="ECO:0007669"/>
    <property type="project" value="TreeGrafter"/>
</dbReference>
<comment type="cofactor">
    <cofactor evidence="2">
        <name>Mg(2+)</name>
        <dbReference type="ChEBI" id="CHEBI:18420"/>
    </cofactor>
    <text evidence="2">Binds 2 magnesium ions per subunit.</text>
</comment>